<dbReference type="CDD" id="cd17320">
    <property type="entry name" value="MFS_MdfA_MDR_like"/>
    <property type="match status" value="1"/>
</dbReference>
<comment type="similarity">
    <text evidence="2 8">Belongs to the major facilitator superfamily. Bcr/CmlA family.</text>
</comment>
<dbReference type="EMBL" id="JBEPLS010000002">
    <property type="protein sequence ID" value="MET3602747.1"/>
    <property type="molecule type" value="Genomic_DNA"/>
</dbReference>
<keyword evidence="8" id="KW-0997">Cell inner membrane</keyword>
<sequence length="403" mass="41203">MLDAALLRHALILGLISAIGPFAIDMYLPAMPQMAQALGASAGEVQMSLTAFFVALGLCQMLYGPLSDRFGRRLPLMVGLGLFVLGSLGCALAPDARTLIAMRFIAGVGACAGMVIPRAVVRDLHTGVEAARLGAMLMLVFSVSPILAPLAGSLVVALAGWRWIFGCIVVLGLLALTLVLTQLQESRPVEARRGTTLAGTLAAVAELLRDGHFRALALTGAFAMSGFMAYLGHSSFVMIEHHGVTPTQYGLLFGLNAVAFIGAAQLNVRLCQRHGLPWVIRRGLAGYLAASALLLALTLAGVDRLEVLVALLFVAYGGLGLVAPTVPVLALDRHGAIAGTASALIGTVQMVCGALVMALVSALGGHAHGALPMVAGVAGCALLASLVGRPALSSAAATPGAIG</sequence>
<dbReference type="InterPro" id="IPR036259">
    <property type="entry name" value="MFS_trans_sf"/>
</dbReference>
<feature type="transmembrane region" description="Helical" evidence="8">
    <location>
        <begin position="100"/>
        <end position="121"/>
    </location>
</feature>
<evidence type="ECO:0000256" key="4">
    <source>
        <dbReference type="ARBA" id="ARBA00022475"/>
    </source>
</evidence>
<comment type="caution">
    <text evidence="8">Lacks conserved residue(s) required for the propagation of feature annotation.</text>
</comment>
<keyword evidence="5 8" id="KW-0812">Transmembrane</keyword>
<evidence type="ECO:0000256" key="1">
    <source>
        <dbReference type="ARBA" id="ARBA00004651"/>
    </source>
</evidence>
<feature type="domain" description="Major facilitator superfamily (MFS) profile" evidence="9">
    <location>
        <begin position="1"/>
        <end position="393"/>
    </location>
</feature>
<reference evidence="11 12" key="1">
    <citation type="submission" date="2019-02" db="EMBL/GenBank/DDBJ databases">
        <title>Complete Genome Sequence and Methylome Analysis of Sphaerotilus natans subsp. sulfidivorans D-507.</title>
        <authorList>
            <person name="Fomenkov A."/>
            <person name="Gridneva E."/>
            <person name="Smolyakov D."/>
            <person name="Dubinina G."/>
            <person name="Vincze T."/>
            <person name="Grabovich M."/>
            <person name="Roberts R.J."/>
        </authorList>
    </citation>
    <scope>NUCLEOTIDE SEQUENCE [LARGE SCALE GENOMIC DNA]</scope>
    <source>
        <strain evidence="11 12">D-507</strain>
    </source>
</reference>
<dbReference type="Gene3D" id="1.20.1720.10">
    <property type="entry name" value="Multidrug resistance protein D"/>
    <property type="match status" value="1"/>
</dbReference>
<evidence type="ECO:0000256" key="3">
    <source>
        <dbReference type="ARBA" id="ARBA00022448"/>
    </source>
</evidence>
<evidence type="ECO:0000256" key="8">
    <source>
        <dbReference type="RuleBase" id="RU365088"/>
    </source>
</evidence>
<dbReference type="GO" id="GO:1990961">
    <property type="term" value="P:xenobiotic detoxification by transmembrane export across the plasma membrane"/>
    <property type="evidence" value="ECO:0007669"/>
    <property type="project" value="InterPro"/>
</dbReference>
<dbReference type="InterPro" id="IPR004812">
    <property type="entry name" value="Efflux_drug-R_Bcr/CmlA"/>
</dbReference>
<evidence type="ECO:0000256" key="6">
    <source>
        <dbReference type="ARBA" id="ARBA00022989"/>
    </source>
</evidence>
<keyword evidence="3 8" id="KW-0813">Transport</keyword>
<dbReference type="KEGG" id="snn:EWH46_17485"/>
<protein>
    <recommendedName>
        <fullName evidence="8">Bcr/CflA family efflux transporter</fullName>
    </recommendedName>
</protein>
<dbReference type="Pfam" id="PF07690">
    <property type="entry name" value="MFS_1"/>
    <property type="match status" value="1"/>
</dbReference>
<feature type="transmembrane region" description="Helical" evidence="8">
    <location>
        <begin position="163"/>
        <end position="183"/>
    </location>
</feature>
<dbReference type="EMBL" id="CP035708">
    <property type="protein sequence ID" value="QEN02376.1"/>
    <property type="molecule type" value="Genomic_DNA"/>
</dbReference>
<name>A0A5C1Q6C9_9BURK</name>
<accession>A0A5C1Q6C9</accession>
<dbReference type="InterPro" id="IPR020846">
    <property type="entry name" value="MFS_dom"/>
</dbReference>
<dbReference type="GO" id="GO:0005886">
    <property type="term" value="C:plasma membrane"/>
    <property type="evidence" value="ECO:0007669"/>
    <property type="project" value="UniProtKB-SubCell"/>
</dbReference>
<dbReference type="Proteomes" id="UP000323522">
    <property type="component" value="Chromosome"/>
</dbReference>
<feature type="transmembrane region" description="Helical" evidence="8">
    <location>
        <begin position="283"/>
        <end position="302"/>
    </location>
</feature>
<gene>
    <name evidence="10" type="ORF">ABIC99_000531</name>
    <name evidence="11" type="ORF">EWH46_17485</name>
</gene>
<keyword evidence="13" id="KW-1185">Reference proteome</keyword>
<dbReference type="Proteomes" id="UP001549111">
    <property type="component" value="Unassembled WGS sequence"/>
</dbReference>
<feature type="transmembrane region" description="Helical" evidence="8">
    <location>
        <begin position="76"/>
        <end position="94"/>
    </location>
</feature>
<dbReference type="InterPro" id="IPR011701">
    <property type="entry name" value="MFS"/>
</dbReference>
<keyword evidence="7 8" id="KW-0472">Membrane</keyword>
<feature type="transmembrane region" description="Helical" evidence="8">
    <location>
        <begin position="308"/>
        <end position="331"/>
    </location>
</feature>
<organism evidence="11 12">
    <name type="scientific">Sphaerotilus sulfidivorans</name>
    <dbReference type="NCBI Taxonomy" id="639200"/>
    <lineage>
        <taxon>Bacteria</taxon>
        <taxon>Pseudomonadati</taxon>
        <taxon>Pseudomonadota</taxon>
        <taxon>Betaproteobacteria</taxon>
        <taxon>Burkholderiales</taxon>
        <taxon>Sphaerotilaceae</taxon>
        <taxon>Sphaerotilus</taxon>
    </lineage>
</organism>
<dbReference type="PANTHER" id="PTHR42718:SF9">
    <property type="entry name" value="MAJOR FACILITATOR SUPERFAMILY MULTIDRUG TRANSPORTER MFSC"/>
    <property type="match status" value="1"/>
</dbReference>
<dbReference type="PANTHER" id="PTHR42718">
    <property type="entry name" value="MAJOR FACILITATOR SUPERFAMILY MULTIDRUG TRANSPORTER MFSC"/>
    <property type="match status" value="1"/>
</dbReference>
<dbReference type="AlphaFoldDB" id="A0A5C1Q6C9"/>
<evidence type="ECO:0000256" key="7">
    <source>
        <dbReference type="ARBA" id="ARBA00023136"/>
    </source>
</evidence>
<keyword evidence="4" id="KW-1003">Cell membrane</keyword>
<reference evidence="10 13" key="2">
    <citation type="submission" date="2024-06" db="EMBL/GenBank/DDBJ databases">
        <title>Genomic Encyclopedia of Type Strains, Phase IV (KMG-IV): sequencing the most valuable type-strain genomes for metagenomic binning, comparative biology and taxonomic classification.</title>
        <authorList>
            <person name="Goeker M."/>
        </authorList>
    </citation>
    <scope>NUCLEOTIDE SEQUENCE [LARGE SCALE GENOMIC DNA]</scope>
    <source>
        <strain evidence="10 13">D-501</strain>
    </source>
</reference>
<dbReference type="RefSeq" id="WP_149505003.1">
    <property type="nucleotide sequence ID" value="NZ_CP035708.1"/>
</dbReference>
<comment type="subcellular location">
    <subcellularLocation>
        <location evidence="8">Cell inner membrane</location>
        <topology evidence="8">Multi-pass membrane protein</topology>
    </subcellularLocation>
    <subcellularLocation>
        <location evidence="1">Cell membrane</location>
        <topology evidence="1">Multi-pass membrane protein</topology>
    </subcellularLocation>
</comment>
<evidence type="ECO:0000313" key="10">
    <source>
        <dbReference type="EMBL" id="MET3602747.1"/>
    </source>
</evidence>
<feature type="transmembrane region" description="Helical" evidence="8">
    <location>
        <begin position="133"/>
        <end position="157"/>
    </location>
</feature>
<evidence type="ECO:0000259" key="9">
    <source>
        <dbReference type="PROSITE" id="PS50850"/>
    </source>
</evidence>
<feature type="transmembrane region" description="Helical" evidence="8">
    <location>
        <begin position="251"/>
        <end position="271"/>
    </location>
</feature>
<dbReference type="NCBIfam" id="TIGR00710">
    <property type="entry name" value="efflux_Bcr_CflA"/>
    <property type="match status" value="1"/>
</dbReference>
<keyword evidence="6 8" id="KW-1133">Transmembrane helix</keyword>
<feature type="transmembrane region" description="Helical" evidence="8">
    <location>
        <begin position="343"/>
        <end position="363"/>
    </location>
</feature>
<evidence type="ECO:0000313" key="11">
    <source>
        <dbReference type="EMBL" id="QEN02376.1"/>
    </source>
</evidence>
<feature type="transmembrane region" description="Helical" evidence="8">
    <location>
        <begin position="47"/>
        <end position="64"/>
    </location>
</feature>
<dbReference type="PROSITE" id="PS50850">
    <property type="entry name" value="MFS"/>
    <property type="match status" value="1"/>
</dbReference>
<evidence type="ECO:0000256" key="5">
    <source>
        <dbReference type="ARBA" id="ARBA00022692"/>
    </source>
</evidence>
<dbReference type="GO" id="GO:0042910">
    <property type="term" value="F:xenobiotic transmembrane transporter activity"/>
    <property type="evidence" value="ECO:0007669"/>
    <property type="project" value="InterPro"/>
</dbReference>
<proteinExistence type="inferred from homology"/>
<evidence type="ECO:0000256" key="2">
    <source>
        <dbReference type="ARBA" id="ARBA00006236"/>
    </source>
</evidence>
<feature type="transmembrane region" description="Helical" evidence="8">
    <location>
        <begin position="215"/>
        <end position="239"/>
    </location>
</feature>
<dbReference type="SUPFAM" id="SSF103473">
    <property type="entry name" value="MFS general substrate transporter"/>
    <property type="match status" value="1"/>
</dbReference>
<evidence type="ECO:0000313" key="13">
    <source>
        <dbReference type="Proteomes" id="UP001549111"/>
    </source>
</evidence>
<feature type="transmembrane region" description="Helical" evidence="8">
    <location>
        <begin position="369"/>
        <end position="387"/>
    </location>
</feature>
<dbReference type="OrthoDB" id="9814303at2"/>
<evidence type="ECO:0000313" key="12">
    <source>
        <dbReference type="Proteomes" id="UP000323522"/>
    </source>
</evidence>